<dbReference type="GO" id="GO:0032131">
    <property type="term" value="F:alkylated DNA binding"/>
    <property type="evidence" value="ECO:0007669"/>
    <property type="project" value="TreeGrafter"/>
</dbReference>
<keyword evidence="1" id="KW-0227">DNA damage</keyword>
<name>A0A1D1ZWT6_AUXPR</name>
<gene>
    <name evidence="5" type="ORF">g.24411</name>
</gene>
<dbReference type="GO" id="GO:0006285">
    <property type="term" value="P:base-excision repair, AP site formation"/>
    <property type="evidence" value="ECO:0007669"/>
    <property type="project" value="TreeGrafter"/>
</dbReference>
<reference evidence="5" key="1">
    <citation type="submission" date="2015-08" db="EMBL/GenBank/DDBJ databases">
        <authorList>
            <person name="Babu N.S."/>
            <person name="Beckwith C.J."/>
            <person name="Beseler K.G."/>
            <person name="Brison A."/>
            <person name="Carone J.V."/>
            <person name="Caskin T.P."/>
            <person name="Diamond M."/>
            <person name="Durham M.E."/>
            <person name="Foxe J.M."/>
            <person name="Go M."/>
            <person name="Henderson B.A."/>
            <person name="Jones I.B."/>
            <person name="McGettigan J.A."/>
            <person name="Micheletti S.J."/>
            <person name="Nasrallah M.E."/>
            <person name="Ortiz D."/>
            <person name="Piller C.R."/>
            <person name="Privatt S.R."/>
            <person name="Schneider S.L."/>
            <person name="Sharp S."/>
            <person name="Smith T.C."/>
            <person name="Stanton J.D."/>
            <person name="Ullery H.E."/>
            <person name="Wilson R.J."/>
            <person name="Serrano M.G."/>
            <person name="Buck G."/>
            <person name="Lee V."/>
            <person name="Wang Y."/>
            <person name="Carvalho R."/>
            <person name="Voegtly L."/>
            <person name="Shi R."/>
            <person name="Duckworth R."/>
            <person name="Johnson A."/>
            <person name="Loviza R."/>
            <person name="Walstead R."/>
            <person name="Shah Z."/>
            <person name="Kiflezghi M."/>
            <person name="Wade K."/>
            <person name="Ball S.L."/>
            <person name="Bradley K.W."/>
            <person name="Asai D.J."/>
            <person name="Bowman C.A."/>
            <person name="Russell D.A."/>
            <person name="Pope W.H."/>
            <person name="Jacobs-Sera D."/>
            <person name="Hendrix R.W."/>
            <person name="Hatfull G.F."/>
        </authorList>
    </citation>
    <scope>NUCLEOTIDE SEQUENCE</scope>
</reference>
<dbReference type="EMBL" id="GDKF01007275">
    <property type="protein sequence ID" value="JAT71347.1"/>
    <property type="molecule type" value="Transcribed_RNA"/>
</dbReference>
<dbReference type="Pfam" id="PF00730">
    <property type="entry name" value="HhH-GPD"/>
    <property type="match status" value="1"/>
</dbReference>
<feature type="domain" description="HhH-GPD" evidence="4">
    <location>
        <begin position="8"/>
        <end position="151"/>
    </location>
</feature>
<evidence type="ECO:0000256" key="1">
    <source>
        <dbReference type="ARBA" id="ARBA00022763"/>
    </source>
</evidence>
<proteinExistence type="predicted"/>
<evidence type="ECO:0000259" key="4">
    <source>
        <dbReference type="SMART" id="SM00478"/>
    </source>
</evidence>
<dbReference type="GO" id="GO:0008725">
    <property type="term" value="F:DNA-3-methyladenine glycosylase activity"/>
    <property type="evidence" value="ECO:0007669"/>
    <property type="project" value="TreeGrafter"/>
</dbReference>
<evidence type="ECO:0000313" key="5">
    <source>
        <dbReference type="EMBL" id="JAT71347.1"/>
    </source>
</evidence>
<dbReference type="Gene3D" id="1.10.1670.10">
    <property type="entry name" value="Helix-hairpin-Helix base-excision DNA repair enzymes (C-terminal)"/>
    <property type="match status" value="1"/>
</dbReference>
<dbReference type="InterPro" id="IPR051912">
    <property type="entry name" value="Alkylbase_DNA_Glycosylase/TA"/>
</dbReference>
<accession>A0A1D1ZWT6</accession>
<evidence type="ECO:0000256" key="3">
    <source>
        <dbReference type="SAM" id="MobiDB-lite"/>
    </source>
</evidence>
<dbReference type="CDD" id="cd00056">
    <property type="entry name" value="ENDO3c"/>
    <property type="match status" value="1"/>
</dbReference>
<dbReference type="SUPFAM" id="SSF48150">
    <property type="entry name" value="DNA-glycosylase"/>
    <property type="match status" value="1"/>
</dbReference>
<feature type="compositionally biased region" description="Basic residues" evidence="3">
    <location>
        <begin position="157"/>
        <end position="171"/>
    </location>
</feature>
<protein>
    <recommendedName>
        <fullName evidence="4">HhH-GPD domain-containing protein</fullName>
    </recommendedName>
</protein>
<dbReference type="PANTHER" id="PTHR43003:SF5">
    <property type="entry name" value="DNA-3-METHYLADENINE GLYCOSYLASE"/>
    <property type="match status" value="1"/>
</dbReference>
<dbReference type="PANTHER" id="PTHR43003">
    <property type="entry name" value="DNA-3-METHYLADENINE GLYCOSYLASE"/>
    <property type="match status" value="1"/>
</dbReference>
<dbReference type="AlphaFoldDB" id="A0A1D1ZWT6"/>
<dbReference type="Gene3D" id="1.10.340.30">
    <property type="entry name" value="Hypothetical protein, domain 2"/>
    <property type="match status" value="1"/>
</dbReference>
<keyword evidence="2" id="KW-0234">DNA repair</keyword>
<sequence>MEAPAPIASQPAPNQCLDTGFLTPESLTTTDMAALRACGLSQRKAEYLTGLARLFSDGVLTNEGIQGMDDATLTMELTKVRGLGQWSVHMFAMFHLGHPDILPVGDLGVRKGMQWLYGLKDLPAPETMEGVAAAWKPYRSVGSHYMWSAAASAPRSPNKKKAQSPAKRKKAAAAGELDGEKPT</sequence>
<dbReference type="GO" id="GO:0005634">
    <property type="term" value="C:nucleus"/>
    <property type="evidence" value="ECO:0007669"/>
    <property type="project" value="TreeGrafter"/>
</dbReference>
<dbReference type="InterPro" id="IPR003265">
    <property type="entry name" value="HhH-GPD_domain"/>
</dbReference>
<dbReference type="SMART" id="SM00478">
    <property type="entry name" value="ENDO3c"/>
    <property type="match status" value="1"/>
</dbReference>
<dbReference type="GO" id="GO:0043916">
    <property type="term" value="F:DNA-7-methylguanine glycosylase activity"/>
    <property type="evidence" value="ECO:0007669"/>
    <property type="project" value="TreeGrafter"/>
</dbReference>
<dbReference type="InterPro" id="IPR023170">
    <property type="entry name" value="HhH_base_excis_C"/>
</dbReference>
<dbReference type="GO" id="GO:0006307">
    <property type="term" value="P:DNA alkylation repair"/>
    <property type="evidence" value="ECO:0007669"/>
    <property type="project" value="TreeGrafter"/>
</dbReference>
<dbReference type="GO" id="GO:0032993">
    <property type="term" value="C:protein-DNA complex"/>
    <property type="evidence" value="ECO:0007669"/>
    <property type="project" value="TreeGrafter"/>
</dbReference>
<evidence type="ECO:0000256" key="2">
    <source>
        <dbReference type="ARBA" id="ARBA00023204"/>
    </source>
</evidence>
<feature type="region of interest" description="Disordered" evidence="3">
    <location>
        <begin position="150"/>
        <end position="183"/>
    </location>
</feature>
<organism evidence="5">
    <name type="scientific">Auxenochlorella protothecoides</name>
    <name type="common">Green microalga</name>
    <name type="synonym">Chlorella protothecoides</name>
    <dbReference type="NCBI Taxonomy" id="3075"/>
    <lineage>
        <taxon>Eukaryota</taxon>
        <taxon>Viridiplantae</taxon>
        <taxon>Chlorophyta</taxon>
        <taxon>core chlorophytes</taxon>
        <taxon>Trebouxiophyceae</taxon>
        <taxon>Chlorellales</taxon>
        <taxon>Chlorellaceae</taxon>
        <taxon>Auxenochlorella</taxon>
    </lineage>
</organism>
<dbReference type="InterPro" id="IPR011257">
    <property type="entry name" value="DNA_glycosylase"/>
</dbReference>